<feature type="transmembrane region" description="Helical" evidence="9">
    <location>
        <begin position="85"/>
        <end position="103"/>
    </location>
</feature>
<evidence type="ECO:0000256" key="1">
    <source>
        <dbReference type="ARBA" id="ARBA00004651"/>
    </source>
</evidence>
<keyword evidence="8 9" id="KW-0472">Membrane</keyword>
<evidence type="ECO:0000256" key="7">
    <source>
        <dbReference type="ARBA" id="ARBA00022989"/>
    </source>
</evidence>
<feature type="transmembrane region" description="Helical" evidence="9">
    <location>
        <begin position="399"/>
        <end position="417"/>
    </location>
</feature>
<feature type="transmembrane region" description="Helical" evidence="9">
    <location>
        <begin position="329"/>
        <end position="351"/>
    </location>
</feature>
<dbReference type="PANTHER" id="PTHR43528:SF1">
    <property type="entry name" value="ALPHA-KETOGLUTARATE PERMEASE"/>
    <property type="match status" value="1"/>
</dbReference>
<dbReference type="Pfam" id="PF00083">
    <property type="entry name" value="Sugar_tr"/>
    <property type="match status" value="1"/>
</dbReference>
<evidence type="ECO:0000256" key="9">
    <source>
        <dbReference type="SAM" id="Phobius"/>
    </source>
</evidence>
<dbReference type="InterPro" id="IPR051084">
    <property type="entry name" value="H+-coupled_symporters"/>
</dbReference>
<organism evidence="11 12">
    <name type="scientific">Pandoraea soli</name>
    <dbReference type="NCBI Taxonomy" id="2508293"/>
    <lineage>
        <taxon>Bacteria</taxon>
        <taxon>Pseudomonadati</taxon>
        <taxon>Pseudomonadota</taxon>
        <taxon>Betaproteobacteria</taxon>
        <taxon>Burkholderiales</taxon>
        <taxon>Burkholderiaceae</taxon>
        <taxon>Pandoraea</taxon>
    </lineage>
</organism>
<proteinExistence type="inferred from homology"/>
<evidence type="ECO:0000313" key="11">
    <source>
        <dbReference type="EMBL" id="VVD85589.1"/>
    </source>
</evidence>
<dbReference type="Gene3D" id="1.20.1250.20">
    <property type="entry name" value="MFS general substrate transporter like domains"/>
    <property type="match status" value="2"/>
</dbReference>
<dbReference type="InterPro" id="IPR005829">
    <property type="entry name" value="Sugar_transporter_CS"/>
</dbReference>
<feature type="transmembrane region" description="Helical" evidence="9">
    <location>
        <begin position="150"/>
        <end position="172"/>
    </location>
</feature>
<dbReference type="SUPFAM" id="SSF103473">
    <property type="entry name" value="MFS general substrate transporter"/>
    <property type="match status" value="1"/>
</dbReference>
<evidence type="ECO:0000256" key="2">
    <source>
        <dbReference type="ARBA" id="ARBA00008240"/>
    </source>
</evidence>
<dbReference type="InterPro" id="IPR020846">
    <property type="entry name" value="MFS_dom"/>
</dbReference>
<comment type="subcellular location">
    <subcellularLocation>
        <location evidence="1">Cell membrane</location>
        <topology evidence="1">Multi-pass membrane protein</topology>
    </subcellularLocation>
</comment>
<dbReference type="PANTHER" id="PTHR43528">
    <property type="entry name" value="ALPHA-KETOGLUTARATE PERMEASE"/>
    <property type="match status" value="1"/>
</dbReference>
<keyword evidence="5 9" id="KW-0812">Transmembrane</keyword>
<evidence type="ECO:0000256" key="5">
    <source>
        <dbReference type="ARBA" id="ARBA00022692"/>
    </source>
</evidence>
<keyword evidence="6" id="KW-0769">Symport</keyword>
<reference evidence="11 12" key="1">
    <citation type="submission" date="2019-08" db="EMBL/GenBank/DDBJ databases">
        <authorList>
            <person name="Peeters C."/>
        </authorList>
    </citation>
    <scope>NUCLEOTIDE SEQUENCE [LARGE SCALE GENOMIC DNA]</scope>
    <source>
        <strain evidence="11 12">LMG 31014</strain>
    </source>
</reference>
<sequence length="427" mass="45345">MKTYNSNRKTWIAVIAAASGNLLEFYDFAVYAYFVATIAKLFFPNQDPVVSLMETFAAYGIGFVARPVGSLVIGRIGDIKGRKPAMLLTVTCMAIGSIGVGVVPSYESIGVAAPILLVSLRALQGFAAGGEYGTSTAFIVESSPPEHRGFFGSFQTVSASCAALLASIVASLLSLVPADVVHAWAWRVPFVAGGIAISLFSIFLRAKTEETPEYEKSKKEVLTIPVAGSAAFKLGLKAFGFTIFWTVLSYLVNAYMVTYTQREAGLAREQALLASNIALLVQTLLLPVAGAISDRVGRKPLLLSSCILTAIVAYPILRAMSSGASFQQVLLLQCCFGALFALFSGPAPAAICEIFPTKLRTTWMSVGFTLSVSIFGGFSPLVSTWLISTLHMSAAPSLLIVPAAVISGLVICTLPVWRRSAIQSNAH</sequence>
<dbReference type="RefSeq" id="WP_150550882.1">
    <property type="nucleotide sequence ID" value="NZ_CABPSG010000003.1"/>
</dbReference>
<comment type="similarity">
    <text evidence="2">Belongs to the major facilitator superfamily. Metabolite:H+ Symporter (MHS) family (TC 2.A.1.6) family.</text>
</comment>
<feature type="transmembrane region" description="Helical" evidence="9">
    <location>
        <begin position="12"/>
        <end position="36"/>
    </location>
</feature>
<keyword evidence="3" id="KW-0813">Transport</keyword>
<dbReference type="InterPro" id="IPR036259">
    <property type="entry name" value="MFS_trans_sf"/>
</dbReference>
<dbReference type="Proteomes" id="UP000405357">
    <property type="component" value="Unassembled WGS sequence"/>
</dbReference>
<keyword evidence="12" id="KW-1185">Reference proteome</keyword>
<feature type="domain" description="Major facilitator superfamily (MFS) profile" evidence="10">
    <location>
        <begin position="13"/>
        <end position="420"/>
    </location>
</feature>
<evidence type="ECO:0000256" key="6">
    <source>
        <dbReference type="ARBA" id="ARBA00022847"/>
    </source>
</evidence>
<accession>A0ABY6VT45</accession>
<evidence type="ECO:0000256" key="4">
    <source>
        <dbReference type="ARBA" id="ARBA00022475"/>
    </source>
</evidence>
<dbReference type="PROSITE" id="PS00217">
    <property type="entry name" value="SUGAR_TRANSPORT_2"/>
    <property type="match status" value="1"/>
</dbReference>
<dbReference type="PROSITE" id="PS50850">
    <property type="entry name" value="MFS"/>
    <property type="match status" value="1"/>
</dbReference>
<evidence type="ECO:0000259" key="10">
    <source>
        <dbReference type="PROSITE" id="PS50850"/>
    </source>
</evidence>
<feature type="transmembrane region" description="Helical" evidence="9">
    <location>
        <begin position="184"/>
        <end position="204"/>
    </location>
</feature>
<dbReference type="PROSITE" id="PS00216">
    <property type="entry name" value="SUGAR_TRANSPORT_1"/>
    <property type="match status" value="1"/>
</dbReference>
<keyword evidence="4" id="KW-1003">Cell membrane</keyword>
<name>A0ABY6VT45_9BURK</name>
<feature type="transmembrane region" description="Helical" evidence="9">
    <location>
        <begin position="363"/>
        <end position="387"/>
    </location>
</feature>
<keyword evidence="7 9" id="KW-1133">Transmembrane helix</keyword>
<evidence type="ECO:0000256" key="3">
    <source>
        <dbReference type="ARBA" id="ARBA00022448"/>
    </source>
</evidence>
<feature type="transmembrane region" description="Helical" evidence="9">
    <location>
        <begin position="271"/>
        <end position="289"/>
    </location>
</feature>
<dbReference type="InterPro" id="IPR011701">
    <property type="entry name" value="MFS"/>
</dbReference>
<feature type="transmembrane region" description="Helical" evidence="9">
    <location>
        <begin position="224"/>
        <end position="251"/>
    </location>
</feature>
<feature type="transmembrane region" description="Helical" evidence="9">
    <location>
        <begin position="301"/>
        <end position="317"/>
    </location>
</feature>
<feature type="transmembrane region" description="Helical" evidence="9">
    <location>
        <begin position="56"/>
        <end position="73"/>
    </location>
</feature>
<protein>
    <submittedName>
        <fullName evidence="11">MFS transporter</fullName>
    </submittedName>
</protein>
<dbReference type="Pfam" id="PF07690">
    <property type="entry name" value="MFS_1"/>
    <property type="match status" value="1"/>
</dbReference>
<dbReference type="EMBL" id="CABPSG010000003">
    <property type="protein sequence ID" value="VVD85589.1"/>
    <property type="molecule type" value="Genomic_DNA"/>
</dbReference>
<dbReference type="InterPro" id="IPR005828">
    <property type="entry name" value="MFS_sugar_transport-like"/>
</dbReference>
<comment type="caution">
    <text evidence="11">The sequence shown here is derived from an EMBL/GenBank/DDBJ whole genome shotgun (WGS) entry which is preliminary data.</text>
</comment>
<evidence type="ECO:0000313" key="12">
    <source>
        <dbReference type="Proteomes" id="UP000405357"/>
    </source>
</evidence>
<gene>
    <name evidence="11" type="ORF">PSO31014_01331</name>
</gene>
<evidence type="ECO:0000256" key="8">
    <source>
        <dbReference type="ARBA" id="ARBA00023136"/>
    </source>
</evidence>